<dbReference type="AlphaFoldDB" id="A0A652ZV65"/>
<gene>
    <name evidence="2" type="ORF">TRIP_E210062</name>
</gene>
<reference evidence="2" key="1">
    <citation type="submission" date="2018-07" db="EMBL/GenBank/DDBJ databases">
        <authorList>
            <consortium name="Genoscope - CEA"/>
            <person name="William W."/>
        </authorList>
    </citation>
    <scope>NUCLEOTIDE SEQUENCE</scope>
    <source>
        <strain evidence="2">IK1</strain>
    </source>
</reference>
<accession>A0A652ZV65</accession>
<protein>
    <submittedName>
        <fullName evidence="2">Putative membrane protein</fullName>
    </submittedName>
</protein>
<keyword evidence="1" id="KW-0812">Transmembrane</keyword>
<keyword evidence="1" id="KW-1133">Transmembrane helix</keyword>
<feature type="transmembrane region" description="Helical" evidence="1">
    <location>
        <begin position="34"/>
        <end position="54"/>
    </location>
</feature>
<evidence type="ECO:0000256" key="1">
    <source>
        <dbReference type="SAM" id="Phobius"/>
    </source>
</evidence>
<evidence type="ECO:0000313" key="2">
    <source>
        <dbReference type="EMBL" id="VBB39674.1"/>
    </source>
</evidence>
<feature type="transmembrane region" description="Helical" evidence="1">
    <location>
        <begin position="6"/>
        <end position="22"/>
    </location>
</feature>
<sequence>MSIFEVIMLLCFGAAWPFSIYRSLKSGSTGGKSVFFLFIVLAGYAAGILHKLLYNFDFVIYLYCLNALMVGTDTVLWFRNRRRERNN</sequence>
<organism evidence="2">
    <name type="scientific">uncultured Spirochaetota bacterium</name>
    <dbReference type="NCBI Taxonomy" id="460511"/>
    <lineage>
        <taxon>Bacteria</taxon>
        <taxon>Pseudomonadati</taxon>
        <taxon>Spirochaetota</taxon>
        <taxon>environmental samples</taxon>
    </lineage>
</organism>
<proteinExistence type="predicted"/>
<dbReference type="EMBL" id="UPXP01000014">
    <property type="protein sequence ID" value="VBB39674.1"/>
    <property type="molecule type" value="Genomic_DNA"/>
</dbReference>
<name>A0A652ZV65_9SPIR</name>
<feature type="transmembrane region" description="Helical" evidence="1">
    <location>
        <begin position="60"/>
        <end position="78"/>
    </location>
</feature>
<keyword evidence="1" id="KW-0472">Membrane</keyword>